<dbReference type="EMBL" id="CP091092">
    <property type="protein sequence ID" value="WFN36636.1"/>
    <property type="molecule type" value="Genomic_DNA"/>
</dbReference>
<sequence length="189" mass="21304">MEKNLNNDIEDFDFKDFKIEIKPIGIIKNTISNPALVADKTGLFQNKDKDAVQKGFDETEEEISEIILRDDLKDAICGIEDYSNLVILYWGHGISKEARTLSKVHPMGDTNYPLTGLFCTCSPARPNPVLMTVVKLLKTEKNTLFVKGLDAINNSPVIDIKPYVSEFFPKDNISVPGWMETIAKRHNSE</sequence>
<dbReference type="PANTHER" id="PTHR12818:SF0">
    <property type="entry name" value="TRNA (ADENINE(37)-N6)-METHYLTRANSFERASE"/>
    <property type="match status" value="1"/>
</dbReference>
<name>A0AAF0FRQ1_9EURY</name>
<comment type="similarity">
    <text evidence="2">Belongs to the tRNA methyltransferase O family.</text>
</comment>
<dbReference type="SUPFAM" id="SSF118196">
    <property type="entry name" value="YaeB-like"/>
    <property type="match status" value="1"/>
</dbReference>
<dbReference type="PROSITE" id="PS51668">
    <property type="entry name" value="TSAA_2"/>
    <property type="match status" value="1"/>
</dbReference>
<organism evidence="4 5">
    <name type="scientific">Methanomicrobium antiquum</name>
    <dbReference type="NCBI Taxonomy" id="487686"/>
    <lineage>
        <taxon>Archaea</taxon>
        <taxon>Methanobacteriati</taxon>
        <taxon>Methanobacteriota</taxon>
        <taxon>Stenosarchaea group</taxon>
        <taxon>Methanomicrobia</taxon>
        <taxon>Methanomicrobiales</taxon>
        <taxon>Methanomicrobiaceae</taxon>
        <taxon>Methanomicrobium</taxon>
    </lineage>
</organism>
<keyword evidence="1" id="KW-0949">S-adenosyl-L-methionine</keyword>
<feature type="domain" description="TsaA-like" evidence="3">
    <location>
        <begin position="21"/>
        <end position="172"/>
    </location>
</feature>
<gene>
    <name evidence="4" type="primary">tsaA</name>
    <name evidence="4" type="ORF">L1994_10910</name>
</gene>
<dbReference type="CDD" id="cd09281">
    <property type="entry name" value="UPF0066"/>
    <property type="match status" value="1"/>
</dbReference>
<evidence type="ECO:0000256" key="2">
    <source>
        <dbReference type="ARBA" id="ARBA00033753"/>
    </source>
</evidence>
<dbReference type="PANTHER" id="PTHR12818">
    <property type="entry name" value="TRNA (ADENINE(37)-N6)-METHYLTRANSFERASE"/>
    <property type="match status" value="1"/>
</dbReference>
<dbReference type="InterPro" id="IPR036413">
    <property type="entry name" value="YaeB-like_sf"/>
</dbReference>
<protein>
    <submittedName>
        <fullName evidence="4">tRNA (N6-threonylcarbamoyladenosine(37)-N6)-methyltransferase TrmO</fullName>
    </submittedName>
</protein>
<dbReference type="Proteomes" id="UP001218895">
    <property type="component" value="Chromosome"/>
</dbReference>
<accession>A0AAF0FRQ1</accession>
<evidence type="ECO:0000313" key="4">
    <source>
        <dbReference type="EMBL" id="WFN36636.1"/>
    </source>
</evidence>
<evidence type="ECO:0000313" key="5">
    <source>
        <dbReference type="Proteomes" id="UP001218895"/>
    </source>
</evidence>
<dbReference type="RefSeq" id="WP_278099471.1">
    <property type="nucleotide sequence ID" value="NZ_CP091092.1"/>
</dbReference>
<dbReference type="NCBIfam" id="TIGR00104">
    <property type="entry name" value="tRNA_TsaA"/>
    <property type="match status" value="1"/>
</dbReference>
<evidence type="ECO:0000259" key="3">
    <source>
        <dbReference type="PROSITE" id="PS51668"/>
    </source>
</evidence>
<dbReference type="AlphaFoldDB" id="A0AAF0FRQ1"/>
<dbReference type="InterPro" id="IPR040372">
    <property type="entry name" value="YaeB-like"/>
</dbReference>
<dbReference type="Pfam" id="PF01980">
    <property type="entry name" value="TrmO_N"/>
    <property type="match status" value="1"/>
</dbReference>
<dbReference type="GeneID" id="79950915"/>
<dbReference type="Gene3D" id="2.40.30.70">
    <property type="entry name" value="YaeB-like"/>
    <property type="match status" value="1"/>
</dbReference>
<proteinExistence type="inferred from homology"/>
<reference evidence="4" key="1">
    <citation type="submission" date="2022-01" db="EMBL/GenBank/DDBJ databases">
        <title>Complete genome of Methanomicrobium antiquum DSM 21220.</title>
        <authorList>
            <person name="Chen S.-C."/>
            <person name="You Y.-T."/>
            <person name="Zhou Y.-Z."/>
            <person name="Lai M.-C."/>
        </authorList>
    </citation>
    <scope>NUCLEOTIDE SEQUENCE</scope>
    <source>
        <strain evidence="4">DSM 21220</strain>
    </source>
</reference>
<dbReference type="InterPro" id="IPR023370">
    <property type="entry name" value="TrmO-like_N"/>
</dbReference>
<evidence type="ECO:0000256" key="1">
    <source>
        <dbReference type="ARBA" id="ARBA00022691"/>
    </source>
</evidence>
<keyword evidence="5" id="KW-1185">Reference proteome</keyword>
<dbReference type="InterPro" id="IPR036414">
    <property type="entry name" value="YaeB_N_sf"/>
</dbReference>
<dbReference type="KEGG" id="manq:L1994_10910"/>